<dbReference type="SUPFAM" id="SSF110997">
    <property type="entry name" value="Sporulation related repeat"/>
    <property type="match status" value="1"/>
</dbReference>
<evidence type="ECO:0000256" key="1">
    <source>
        <dbReference type="SAM" id="MobiDB-lite"/>
    </source>
</evidence>
<dbReference type="EMBL" id="CP159992">
    <property type="protein sequence ID" value="XCP95723.1"/>
    <property type="molecule type" value="Genomic_DNA"/>
</dbReference>
<feature type="domain" description="SPOR" evidence="3">
    <location>
        <begin position="221"/>
        <end position="286"/>
    </location>
</feature>
<feature type="region of interest" description="Disordered" evidence="1">
    <location>
        <begin position="1"/>
        <end position="60"/>
    </location>
</feature>
<feature type="region of interest" description="Disordered" evidence="1">
    <location>
        <begin position="76"/>
        <end position="114"/>
    </location>
</feature>
<reference evidence="4" key="1">
    <citation type="submission" date="2024-05" db="EMBL/GenBank/DDBJ databases">
        <title>Draft genome assemblies of 36 bacteria isolated from hibernating arctic ground squirrels.</title>
        <authorList>
            <person name="McKee H."/>
            <person name="Mullen L."/>
            <person name="Drown D.M."/>
            <person name="Duddleston K.N."/>
        </authorList>
    </citation>
    <scope>NUCLEOTIDE SEQUENCE</scope>
    <source>
        <strain evidence="4">AN1007</strain>
    </source>
</reference>
<feature type="compositionally biased region" description="Basic and acidic residues" evidence="1">
    <location>
        <begin position="10"/>
        <end position="22"/>
    </location>
</feature>
<dbReference type="GO" id="GO:0042834">
    <property type="term" value="F:peptidoglycan binding"/>
    <property type="evidence" value="ECO:0007669"/>
    <property type="project" value="InterPro"/>
</dbReference>
<accession>A0AAU8NGI6</accession>
<keyword evidence="2" id="KW-0472">Membrane</keyword>
<feature type="transmembrane region" description="Helical" evidence="2">
    <location>
        <begin position="158"/>
        <end position="180"/>
    </location>
</feature>
<protein>
    <submittedName>
        <fullName evidence="4">SPOR domain-containing protein</fullName>
    </submittedName>
</protein>
<keyword evidence="2" id="KW-1133">Transmembrane helix</keyword>
<dbReference type="Pfam" id="PF05036">
    <property type="entry name" value="SPOR"/>
    <property type="match status" value="1"/>
</dbReference>
<organism evidence="4">
    <name type="scientific">Paenibacillus sp. AN1007</name>
    <dbReference type="NCBI Taxonomy" id="3151385"/>
    <lineage>
        <taxon>Bacteria</taxon>
        <taxon>Bacillati</taxon>
        <taxon>Bacillota</taxon>
        <taxon>Bacilli</taxon>
        <taxon>Bacillales</taxon>
        <taxon>Paenibacillaceae</taxon>
        <taxon>Paenibacillus</taxon>
    </lineage>
</organism>
<sequence length="421" mass="46100">MSNARMTFRFGDRESDKLENKEMPSSSPLVTTNDDIPYTLQTLPKPEPENNSMAAPSWTAEDMPVDWGGTILADASRTETERLKHTDSMDYRSADSDTNSLSDSDSHSTYSDITSERNVQYDLYESPRSQDLDQGHNWMVESENYSYKRNRPPRGWKMIGSVSGALVTGALFGMVILSFFNKDGTAKPEEMLPVNQTVSAGTDQGGAGGTAVQLETSSAGGTYYALQYGVFSSPERAEQAKLELTQAGIAAGSDPEDGNRVYAGISADREEAKLLSTRLKSQGVELYVKEIVNPEVNPAIFGNKQEDASLFFQNSSALVDQLSTLSIQQLGQSVQAAVAPERMAALQTQHETWLTGIKNLAPGMAADVQPIVASMEKSMNSAVTAVAEYNKNPDAVHMWAVQSDLMEYVLQQKKWLESIKQ</sequence>
<evidence type="ECO:0000256" key="2">
    <source>
        <dbReference type="SAM" id="Phobius"/>
    </source>
</evidence>
<dbReference type="AlphaFoldDB" id="A0AAU8NGI6"/>
<feature type="compositionally biased region" description="Polar residues" evidence="1">
    <location>
        <begin position="23"/>
        <end position="42"/>
    </location>
</feature>
<evidence type="ECO:0000259" key="3">
    <source>
        <dbReference type="Pfam" id="PF05036"/>
    </source>
</evidence>
<feature type="compositionally biased region" description="Low complexity" evidence="1">
    <location>
        <begin position="96"/>
        <end position="113"/>
    </location>
</feature>
<dbReference type="InterPro" id="IPR036680">
    <property type="entry name" value="SPOR-like_sf"/>
</dbReference>
<name>A0AAU8NGI6_9BACL</name>
<evidence type="ECO:0000313" key="4">
    <source>
        <dbReference type="EMBL" id="XCP95723.1"/>
    </source>
</evidence>
<dbReference type="InterPro" id="IPR007730">
    <property type="entry name" value="SPOR-like_dom"/>
</dbReference>
<dbReference type="RefSeq" id="WP_366293781.1">
    <property type="nucleotide sequence ID" value="NZ_CP159992.1"/>
</dbReference>
<gene>
    <name evidence="4" type="ORF">ABXS70_03040</name>
</gene>
<proteinExistence type="predicted"/>
<dbReference type="Gene3D" id="3.30.70.1070">
    <property type="entry name" value="Sporulation related repeat"/>
    <property type="match status" value="1"/>
</dbReference>
<keyword evidence="2" id="KW-0812">Transmembrane</keyword>
<feature type="compositionally biased region" description="Basic and acidic residues" evidence="1">
    <location>
        <begin position="76"/>
        <end position="95"/>
    </location>
</feature>